<dbReference type="EMBL" id="SEYY01002332">
    <property type="protein sequence ID" value="KAB7504799.1"/>
    <property type="molecule type" value="Genomic_DNA"/>
</dbReference>
<reference evidence="1 2" key="1">
    <citation type="journal article" date="2019" name="PLoS Biol.">
        <title>Sex chromosomes control vertical transmission of feminizing Wolbachia symbionts in an isopod.</title>
        <authorList>
            <person name="Becking T."/>
            <person name="Chebbi M.A."/>
            <person name="Giraud I."/>
            <person name="Moumen B."/>
            <person name="Laverre T."/>
            <person name="Caubet Y."/>
            <person name="Peccoud J."/>
            <person name="Gilbert C."/>
            <person name="Cordaux R."/>
        </authorList>
    </citation>
    <scope>NUCLEOTIDE SEQUENCE [LARGE SCALE GENOMIC DNA]</scope>
    <source>
        <strain evidence="1">ANa2</strain>
        <tissue evidence="1">Whole body excluding digestive tract and cuticle</tissue>
    </source>
</reference>
<evidence type="ECO:0000313" key="1">
    <source>
        <dbReference type="EMBL" id="KAB7504799.1"/>
    </source>
</evidence>
<sequence length="207" mass="23580">MYEKKDNLKGNSQCCHISPLQSFMYHFKYPSCSKGLVPFTPGIIKLLPFSSSNDRLFSRQIVKEPISTERELVQLESLLSPKPAEERIGVITSLTNFHFDFRSKSPVVIESVNENLVKEVNATPLFLRNVNSLLEDMNWRILNKEYVPDLEFSLDLSLQQTGNIRSLKYLLKTNQCLHVLYRGTAVIVVFDDLIQAGAAGFIAYFAE</sequence>
<dbReference type="AlphaFoldDB" id="A0A5N5TF39"/>
<name>A0A5N5TF39_9CRUS</name>
<protein>
    <submittedName>
        <fullName evidence="1">Uncharacterized protein</fullName>
    </submittedName>
</protein>
<gene>
    <name evidence="1" type="ORF">Anas_02270</name>
</gene>
<evidence type="ECO:0000313" key="2">
    <source>
        <dbReference type="Proteomes" id="UP000326759"/>
    </source>
</evidence>
<keyword evidence="2" id="KW-1185">Reference proteome</keyword>
<comment type="caution">
    <text evidence="1">The sequence shown here is derived from an EMBL/GenBank/DDBJ whole genome shotgun (WGS) entry which is preliminary data.</text>
</comment>
<organism evidence="1 2">
    <name type="scientific">Armadillidium nasatum</name>
    <dbReference type="NCBI Taxonomy" id="96803"/>
    <lineage>
        <taxon>Eukaryota</taxon>
        <taxon>Metazoa</taxon>
        <taxon>Ecdysozoa</taxon>
        <taxon>Arthropoda</taxon>
        <taxon>Crustacea</taxon>
        <taxon>Multicrustacea</taxon>
        <taxon>Malacostraca</taxon>
        <taxon>Eumalacostraca</taxon>
        <taxon>Peracarida</taxon>
        <taxon>Isopoda</taxon>
        <taxon>Oniscidea</taxon>
        <taxon>Crinocheta</taxon>
        <taxon>Armadillidiidae</taxon>
        <taxon>Armadillidium</taxon>
    </lineage>
</organism>
<dbReference type="Proteomes" id="UP000326759">
    <property type="component" value="Unassembled WGS sequence"/>
</dbReference>
<accession>A0A5N5TF39</accession>
<proteinExistence type="predicted"/>